<feature type="compositionally biased region" description="Basic and acidic residues" evidence="1">
    <location>
        <begin position="1"/>
        <end position="12"/>
    </location>
</feature>
<sequence length="540" mass="60407">MARSGRKSERSRNTLLPYRAKRDFTRTEEPSGAQNVRPGSYPRFVIQKHDATRLHYDLRLEIDGAFKCWAVTRGPSLDPGEKRLAVEVEDHPLDYGDFEGTIPKGEYGGGTVMVWDRGFWLPEGDKPVRDALRDGELKLVLAGSKLQGGWVLVRMKRDRTGSKRNNWLFIKHRDIYARGGDNDALLKQDRSVASDRTMAEIAKGTGRAPEAFMLDGRRRGKADAIWHSQPIEKPRSQDATAVLSVKISNPDRVLWPRTKTNPATTKRDLARYLEAIGPWMIGHLAGRPCSVVRAPDGIKGEIFFQRHALQRTPEGVTEVEVGGDRKPYIQIDSVEGLVGMAQMSALEFHPWNSAPDATDVPGRLVFDLDPGSGVAFDDVVAAAIELRGRLEKLGLVPFCKTTGGKGLHVTVPLDPKRSHGIGWDEAKMFAQTVCAQMAHDSPDRYLIKMTRSLRRRRIFLDYLRNDRMATAVAPLSPRARPGALVSMPLTWGQVRRGLDPSRFTLRTVPKLIARSEAWRDYDSGARSLKDAIRRLVGAKR</sequence>
<dbReference type="Gene3D" id="3.90.920.10">
    <property type="entry name" value="DNA primase, PRIM domain"/>
    <property type="match status" value="1"/>
</dbReference>
<proteinExistence type="predicted"/>
<dbReference type="Pfam" id="PF13298">
    <property type="entry name" value="LigD_N"/>
    <property type="match status" value="1"/>
</dbReference>
<accession>V5SB92</accession>
<dbReference type="CDD" id="cd04862">
    <property type="entry name" value="PaeLigD_Pol_like"/>
    <property type="match status" value="1"/>
</dbReference>
<name>V5SB92_9HYPH</name>
<feature type="domain" description="DNA ligase D 3'-phosphoesterase" evidence="2">
    <location>
        <begin position="47"/>
        <end position="154"/>
    </location>
</feature>
<dbReference type="Pfam" id="PF21686">
    <property type="entry name" value="LigD_Prim-Pol"/>
    <property type="match status" value="1"/>
</dbReference>
<dbReference type="PANTHER" id="PTHR42705:SF2">
    <property type="entry name" value="BIFUNCTIONAL NON-HOMOLOGOUS END JOINING PROTEIN LIGD"/>
    <property type="match status" value="1"/>
</dbReference>
<dbReference type="RefSeq" id="WP_023786766.1">
    <property type="nucleotide sequence ID" value="NC_022997.1"/>
</dbReference>
<feature type="compositionally biased region" description="Basic and acidic residues" evidence="1">
    <location>
        <begin position="20"/>
        <end position="29"/>
    </location>
</feature>
<evidence type="ECO:0000256" key="1">
    <source>
        <dbReference type="SAM" id="MobiDB-lite"/>
    </source>
</evidence>
<dbReference type="STRING" id="1029756.W911_06870"/>
<dbReference type="AlphaFoldDB" id="V5SB92"/>
<evidence type="ECO:0000313" key="5">
    <source>
        <dbReference type="Proteomes" id="UP000018542"/>
    </source>
</evidence>
<dbReference type="InterPro" id="IPR014144">
    <property type="entry name" value="LigD_PE_domain"/>
</dbReference>
<dbReference type="OrthoDB" id="9802472at2"/>
<dbReference type="NCBIfam" id="TIGR02778">
    <property type="entry name" value="ligD_pol"/>
    <property type="match status" value="1"/>
</dbReference>
<dbReference type="PANTHER" id="PTHR42705">
    <property type="entry name" value="BIFUNCTIONAL NON-HOMOLOGOUS END JOINING PROTEIN LIGD"/>
    <property type="match status" value="1"/>
</dbReference>
<dbReference type="Proteomes" id="UP000018542">
    <property type="component" value="Chromosome"/>
</dbReference>
<keyword evidence="5" id="KW-1185">Reference proteome</keyword>
<dbReference type="EMBL" id="CP006912">
    <property type="protein sequence ID" value="AHB48166.1"/>
    <property type="molecule type" value="Genomic_DNA"/>
</dbReference>
<dbReference type="NCBIfam" id="TIGR02777">
    <property type="entry name" value="LigD_PE_dom"/>
    <property type="match status" value="1"/>
</dbReference>
<dbReference type="InterPro" id="IPR014145">
    <property type="entry name" value="LigD_pol_dom"/>
</dbReference>
<dbReference type="HOGENOM" id="CLU_008325_6_0_5"/>
<dbReference type="InterPro" id="IPR052171">
    <property type="entry name" value="NHEJ_LigD"/>
</dbReference>
<dbReference type="PATRIC" id="fig|1029756.8.peg.1436"/>
<organism evidence="4 5">
    <name type="scientific">Hyphomicrobium nitrativorans NL23</name>
    <dbReference type="NCBI Taxonomy" id="1029756"/>
    <lineage>
        <taxon>Bacteria</taxon>
        <taxon>Pseudomonadati</taxon>
        <taxon>Pseudomonadota</taxon>
        <taxon>Alphaproteobacteria</taxon>
        <taxon>Hyphomicrobiales</taxon>
        <taxon>Hyphomicrobiaceae</taxon>
        <taxon>Hyphomicrobium</taxon>
    </lineage>
</organism>
<dbReference type="InterPro" id="IPR033651">
    <property type="entry name" value="PaeLigD_Pol-like"/>
</dbReference>
<evidence type="ECO:0000313" key="4">
    <source>
        <dbReference type="EMBL" id="AHB48166.1"/>
    </source>
</evidence>
<gene>
    <name evidence="4" type="ORF">W911_06870</name>
</gene>
<feature type="region of interest" description="Disordered" evidence="1">
    <location>
        <begin position="1"/>
        <end position="39"/>
    </location>
</feature>
<evidence type="ECO:0000259" key="3">
    <source>
        <dbReference type="Pfam" id="PF21686"/>
    </source>
</evidence>
<feature type="domain" description="DNA ligase D polymerase" evidence="3">
    <location>
        <begin position="265"/>
        <end position="515"/>
    </location>
</feature>
<reference evidence="4 5" key="1">
    <citation type="journal article" date="2014" name="Genome Announc.">
        <title>Complete Genome Sequence of Hyphomicrobium nitrativorans Strain NL23, a Denitrifying Bacterium Isolated from Biofilm of a Methanol-Fed Denitrification System Treating Seawater at the Montreal Biodome.</title>
        <authorList>
            <person name="Martineau C."/>
            <person name="Villeneuve C."/>
            <person name="Mauffrey F."/>
            <person name="Villemur R."/>
        </authorList>
    </citation>
    <scope>NUCLEOTIDE SEQUENCE [LARGE SCALE GENOMIC DNA]</scope>
    <source>
        <strain evidence="4">NL23</strain>
    </source>
</reference>
<dbReference type="KEGG" id="hni:W911_06870"/>
<protein>
    <submittedName>
        <fullName evidence="4">DNA polymerase</fullName>
    </submittedName>
</protein>
<evidence type="ECO:0000259" key="2">
    <source>
        <dbReference type="Pfam" id="PF13298"/>
    </source>
</evidence>